<comment type="caution">
    <text evidence="3">The sequence shown here is derived from an EMBL/GenBank/DDBJ whole genome shotgun (WGS) entry which is preliminary data.</text>
</comment>
<protein>
    <recommendedName>
        <fullName evidence="2">ParB-like N-terminal domain-containing protein</fullName>
    </recommendedName>
</protein>
<organism evidence="3 4">
    <name type="scientific">Blautia obeum</name>
    <dbReference type="NCBI Taxonomy" id="40520"/>
    <lineage>
        <taxon>Bacteria</taxon>
        <taxon>Bacillati</taxon>
        <taxon>Bacillota</taxon>
        <taxon>Clostridia</taxon>
        <taxon>Lachnospirales</taxon>
        <taxon>Lachnospiraceae</taxon>
        <taxon>Blautia</taxon>
    </lineage>
</organism>
<dbReference type="InterPro" id="IPR003115">
    <property type="entry name" value="ParB_N"/>
</dbReference>
<dbReference type="Gene3D" id="3.90.1530.10">
    <property type="entry name" value="Conserved hypothetical protein from pyrococcus furiosus pfu- 392566-001, ParB domain"/>
    <property type="match status" value="1"/>
</dbReference>
<dbReference type="SUPFAM" id="SSF110849">
    <property type="entry name" value="ParB/Sulfiredoxin"/>
    <property type="match status" value="1"/>
</dbReference>
<gene>
    <name evidence="3" type="ORF">DW723_02925</name>
</gene>
<evidence type="ECO:0000259" key="2">
    <source>
        <dbReference type="SMART" id="SM00470"/>
    </source>
</evidence>
<dbReference type="InterPro" id="IPR036086">
    <property type="entry name" value="ParB/Sulfiredoxin_sf"/>
</dbReference>
<evidence type="ECO:0000313" key="4">
    <source>
        <dbReference type="Proteomes" id="UP000283928"/>
    </source>
</evidence>
<dbReference type="EMBL" id="QSKO01000003">
    <property type="protein sequence ID" value="RHE77351.1"/>
    <property type="molecule type" value="Genomic_DNA"/>
</dbReference>
<dbReference type="AlphaFoldDB" id="A0A414KKD3"/>
<feature type="compositionally biased region" description="Low complexity" evidence="1">
    <location>
        <begin position="168"/>
        <end position="184"/>
    </location>
</feature>
<proteinExistence type="predicted"/>
<dbReference type="SMART" id="SM00470">
    <property type="entry name" value="ParB"/>
    <property type="match status" value="1"/>
</dbReference>
<dbReference type="RefSeq" id="WP_117628327.1">
    <property type="nucleotide sequence ID" value="NZ_JAQEBC010000016.1"/>
</dbReference>
<dbReference type="CDD" id="cd16403">
    <property type="entry name" value="ParB_N_like_MT"/>
    <property type="match status" value="1"/>
</dbReference>
<name>A0A414KKD3_9FIRM</name>
<accession>A0A414KKD3</accession>
<evidence type="ECO:0000313" key="3">
    <source>
        <dbReference type="EMBL" id="RHE77351.1"/>
    </source>
</evidence>
<reference evidence="3 4" key="1">
    <citation type="submission" date="2018-08" db="EMBL/GenBank/DDBJ databases">
        <title>A genome reference for cultivated species of the human gut microbiota.</title>
        <authorList>
            <person name="Zou Y."/>
            <person name="Xue W."/>
            <person name="Luo G."/>
        </authorList>
    </citation>
    <scope>NUCLEOTIDE SEQUENCE [LARGE SCALE GENOMIC DNA]</scope>
    <source>
        <strain evidence="3 4">AM27-32LB</strain>
    </source>
</reference>
<feature type="region of interest" description="Disordered" evidence="1">
    <location>
        <begin position="156"/>
        <end position="201"/>
    </location>
</feature>
<dbReference type="Proteomes" id="UP000283928">
    <property type="component" value="Unassembled WGS sequence"/>
</dbReference>
<feature type="domain" description="ParB-like N-terminal" evidence="2">
    <location>
        <begin position="4"/>
        <end position="90"/>
    </location>
</feature>
<sequence length="217" mass="24698">MKVIKKRLDDLKHPEKNVRIHSEQQIRELKRSLEKFGQTRALVVDENNVILIGNGLYEAMVSLGYQEASVYVKTELSENDKKKLMIADNKTYALGIDNLDTLNEFLEELQGDLDIPGYDEEILQQMVADADEVTEKISEYGALDESEIQKIKEANEKREQKAAAAEISDNNSENSSENPNTSDNQSSERQNTTETEPEITETRKFVICPNCGEKIWL</sequence>
<evidence type="ECO:0000256" key="1">
    <source>
        <dbReference type="SAM" id="MobiDB-lite"/>
    </source>
</evidence>